<reference evidence="1 2" key="1">
    <citation type="submission" date="2017-12" db="EMBL/GenBank/DDBJ databases">
        <authorList>
            <person name="Hurst M.R.H."/>
        </authorList>
    </citation>
    <scope>NUCLEOTIDE SEQUENCE [LARGE SCALE GENOMIC DNA]</scope>
    <source>
        <strain evidence="1 2">BM15</strain>
    </source>
</reference>
<dbReference type="EMBL" id="CP025408">
    <property type="protein sequence ID" value="AUH33658.1"/>
    <property type="molecule type" value="Genomic_DNA"/>
</dbReference>
<proteinExistence type="predicted"/>
<dbReference type="AlphaFoldDB" id="A0A2K9EFD1"/>
<evidence type="ECO:0000313" key="1">
    <source>
        <dbReference type="EMBL" id="AUH33658.1"/>
    </source>
</evidence>
<dbReference type="Proteomes" id="UP000233742">
    <property type="component" value="Chromosome"/>
</dbReference>
<organism evidence="1 2">
    <name type="scientific">Paracoccus tegillarcae</name>
    <dbReference type="NCBI Taxonomy" id="1529068"/>
    <lineage>
        <taxon>Bacteria</taxon>
        <taxon>Pseudomonadati</taxon>
        <taxon>Pseudomonadota</taxon>
        <taxon>Alphaproteobacteria</taxon>
        <taxon>Rhodobacterales</taxon>
        <taxon>Paracoccaceae</taxon>
        <taxon>Paracoccus</taxon>
    </lineage>
</organism>
<name>A0A2K9EFD1_9RHOB</name>
<dbReference type="KEGG" id="paro:CUV01_09895"/>
<gene>
    <name evidence="1" type="ORF">CUV01_09895</name>
</gene>
<sequence>MLEVRSEVLFWLVMQFKAAGLARKGDSRLFRSDDAEALLKSYSELRLWERLQMNPDGFLHLQTSQ</sequence>
<accession>A0A2K9EFD1</accession>
<keyword evidence="2" id="KW-1185">Reference proteome</keyword>
<protein>
    <submittedName>
        <fullName evidence="1">Uncharacterized protein</fullName>
    </submittedName>
</protein>
<evidence type="ECO:0000313" key="2">
    <source>
        <dbReference type="Proteomes" id="UP000233742"/>
    </source>
</evidence>